<protein>
    <submittedName>
        <fullName evidence="4">Tub domain-containing protein</fullName>
    </submittedName>
</protein>
<keyword evidence="3" id="KW-1185">Reference proteome</keyword>
<dbReference type="GO" id="GO:0005929">
    <property type="term" value="C:cilium"/>
    <property type="evidence" value="ECO:0007669"/>
    <property type="project" value="TreeGrafter"/>
</dbReference>
<feature type="domain" description="Tubby C-terminal" evidence="2">
    <location>
        <begin position="138"/>
        <end position="190"/>
    </location>
</feature>
<dbReference type="Gene3D" id="3.20.90.10">
    <property type="entry name" value="Tubby Protein, Chain A"/>
    <property type="match status" value="1"/>
</dbReference>
<evidence type="ECO:0000313" key="4">
    <source>
        <dbReference type="WBParaSite" id="maker-unitig_37803-snap-gene-0.3-mRNA-1"/>
    </source>
</evidence>
<dbReference type="Proteomes" id="UP000095280">
    <property type="component" value="Unplaced"/>
</dbReference>
<organism evidence="3 4">
    <name type="scientific">Macrostomum lignano</name>
    <dbReference type="NCBI Taxonomy" id="282301"/>
    <lineage>
        <taxon>Eukaryota</taxon>
        <taxon>Metazoa</taxon>
        <taxon>Spiralia</taxon>
        <taxon>Lophotrochozoa</taxon>
        <taxon>Platyhelminthes</taxon>
        <taxon>Rhabditophora</taxon>
        <taxon>Macrostomorpha</taxon>
        <taxon>Macrostomida</taxon>
        <taxon>Macrostomidae</taxon>
        <taxon>Macrostomum</taxon>
    </lineage>
</organism>
<comment type="similarity">
    <text evidence="1">Belongs to the TUB family.</text>
</comment>
<evidence type="ECO:0000256" key="1">
    <source>
        <dbReference type="ARBA" id="ARBA00007129"/>
    </source>
</evidence>
<dbReference type="PANTHER" id="PTHR16517:SF7">
    <property type="entry name" value="PROTEIN KING TUBBY"/>
    <property type="match status" value="1"/>
</dbReference>
<dbReference type="PANTHER" id="PTHR16517">
    <property type="entry name" value="TUBBY-RELATED"/>
    <property type="match status" value="1"/>
</dbReference>
<dbReference type="InterPro" id="IPR025659">
    <property type="entry name" value="Tubby-like_C"/>
</dbReference>
<accession>A0A1I8FKI1</accession>
<dbReference type="WBParaSite" id="maker-unitig_37803-snap-gene-0.3-mRNA-1">
    <property type="protein sequence ID" value="maker-unitig_37803-snap-gene-0.3-mRNA-1"/>
    <property type="gene ID" value="maker-unitig_37803-snap-gene-0.3"/>
</dbReference>
<dbReference type="SUPFAM" id="SSF54518">
    <property type="entry name" value="Tubby C-terminal domain-like"/>
    <property type="match status" value="1"/>
</dbReference>
<dbReference type="Pfam" id="PF01167">
    <property type="entry name" value="Tub"/>
    <property type="match status" value="1"/>
</dbReference>
<dbReference type="AlphaFoldDB" id="A0A1I8FKI1"/>
<evidence type="ECO:0000259" key="2">
    <source>
        <dbReference type="Pfam" id="PF01167"/>
    </source>
</evidence>
<dbReference type="InterPro" id="IPR000007">
    <property type="entry name" value="Tubby_C"/>
</dbReference>
<sequence>QEASFAIVAFQMQIVGRVAGPVHAAGVSADATLQRSGRVSARWLKGEVAQIRDVGLSLRLQPFHRTTSRIWATSPFNQRQRRGRIAEVSPSADTPAAWTGPANPTYYLHLERDDGKRSFLAAAARKRKPMLEAEEGDCVRVDIRPNSEEEGLVERLKRRDMSHLMELHNRTPVWNEETQSYVLNFHGRGHSSVG</sequence>
<evidence type="ECO:0000313" key="3">
    <source>
        <dbReference type="Proteomes" id="UP000095280"/>
    </source>
</evidence>
<proteinExistence type="inferred from homology"/>
<dbReference type="GO" id="GO:0061512">
    <property type="term" value="P:protein localization to cilium"/>
    <property type="evidence" value="ECO:0007669"/>
    <property type="project" value="TreeGrafter"/>
</dbReference>
<reference evidence="4" key="1">
    <citation type="submission" date="2016-11" db="UniProtKB">
        <authorList>
            <consortium name="WormBaseParasite"/>
        </authorList>
    </citation>
    <scope>IDENTIFICATION</scope>
</reference>
<name>A0A1I8FKI1_9PLAT</name>